<dbReference type="InterPro" id="IPR011006">
    <property type="entry name" value="CheY-like_superfamily"/>
</dbReference>
<dbReference type="InterPro" id="IPR001789">
    <property type="entry name" value="Sig_transdc_resp-reg_receiver"/>
</dbReference>
<accession>A0A1H1VF01</accession>
<gene>
    <name evidence="6" type="ORF">SAMN05444158_3363</name>
</gene>
<dbReference type="PROSITE" id="PS50110">
    <property type="entry name" value="RESPONSE_REGULATORY"/>
    <property type="match status" value="1"/>
</dbReference>
<dbReference type="PANTHER" id="PTHR44591">
    <property type="entry name" value="STRESS RESPONSE REGULATOR PROTEIN 1"/>
    <property type="match status" value="1"/>
</dbReference>
<evidence type="ECO:0000313" key="7">
    <source>
        <dbReference type="Proteomes" id="UP000243904"/>
    </source>
</evidence>
<evidence type="ECO:0000256" key="3">
    <source>
        <dbReference type="ARBA" id="ARBA00023163"/>
    </source>
</evidence>
<dbReference type="SUPFAM" id="SSF52172">
    <property type="entry name" value="CheY-like"/>
    <property type="match status" value="1"/>
</dbReference>
<reference evidence="7" key="1">
    <citation type="submission" date="2016-10" db="EMBL/GenBank/DDBJ databases">
        <authorList>
            <person name="Varghese N."/>
            <person name="Submissions S."/>
        </authorList>
    </citation>
    <scope>NUCLEOTIDE SEQUENCE [LARGE SCALE GENOMIC DNA]</scope>
    <source>
        <strain evidence="7">GAS369</strain>
    </source>
</reference>
<evidence type="ECO:0000256" key="2">
    <source>
        <dbReference type="ARBA" id="ARBA00023015"/>
    </source>
</evidence>
<dbReference type="EMBL" id="LT629750">
    <property type="protein sequence ID" value="SDS82759.1"/>
    <property type="molecule type" value="Genomic_DNA"/>
</dbReference>
<keyword evidence="1 4" id="KW-0597">Phosphoprotein</keyword>
<keyword evidence="3" id="KW-0804">Transcription</keyword>
<dbReference type="Proteomes" id="UP000243904">
    <property type="component" value="Chromosome I"/>
</dbReference>
<keyword evidence="7" id="KW-1185">Reference proteome</keyword>
<dbReference type="GO" id="GO:0000160">
    <property type="term" value="P:phosphorelay signal transduction system"/>
    <property type="evidence" value="ECO:0007669"/>
    <property type="project" value="InterPro"/>
</dbReference>
<dbReference type="PANTHER" id="PTHR44591:SF3">
    <property type="entry name" value="RESPONSE REGULATORY DOMAIN-CONTAINING PROTEIN"/>
    <property type="match status" value="1"/>
</dbReference>
<feature type="domain" description="Response regulatory" evidence="5">
    <location>
        <begin position="12"/>
        <end position="125"/>
    </location>
</feature>
<keyword evidence="2" id="KW-0805">Transcription regulation</keyword>
<feature type="modified residue" description="4-aspartylphosphate" evidence="4">
    <location>
        <position position="62"/>
    </location>
</feature>
<dbReference type="InterPro" id="IPR050595">
    <property type="entry name" value="Bact_response_regulator"/>
</dbReference>
<proteinExistence type="predicted"/>
<organism evidence="6 7">
    <name type="scientific">Bradyrhizobium canariense</name>
    <dbReference type="NCBI Taxonomy" id="255045"/>
    <lineage>
        <taxon>Bacteria</taxon>
        <taxon>Pseudomonadati</taxon>
        <taxon>Pseudomonadota</taxon>
        <taxon>Alphaproteobacteria</taxon>
        <taxon>Hyphomicrobiales</taxon>
        <taxon>Nitrobacteraceae</taxon>
        <taxon>Bradyrhizobium</taxon>
    </lineage>
</organism>
<evidence type="ECO:0000256" key="4">
    <source>
        <dbReference type="PROSITE-ProRule" id="PRU00169"/>
    </source>
</evidence>
<dbReference type="Pfam" id="PF00072">
    <property type="entry name" value="Response_reg"/>
    <property type="match status" value="1"/>
</dbReference>
<dbReference type="SMART" id="SM00448">
    <property type="entry name" value="REC"/>
    <property type="match status" value="1"/>
</dbReference>
<evidence type="ECO:0000259" key="5">
    <source>
        <dbReference type="PROSITE" id="PS50110"/>
    </source>
</evidence>
<dbReference type="AlphaFoldDB" id="A0A1H1VF01"/>
<evidence type="ECO:0000313" key="6">
    <source>
        <dbReference type="EMBL" id="SDS82759.1"/>
    </source>
</evidence>
<protein>
    <submittedName>
        <fullName evidence="6">Response regulator receiver domain-containing protein</fullName>
    </submittedName>
</protein>
<dbReference type="RefSeq" id="WP_244549121.1">
    <property type="nucleotide sequence ID" value="NZ_LT629750.1"/>
</dbReference>
<evidence type="ECO:0000256" key="1">
    <source>
        <dbReference type="ARBA" id="ARBA00022553"/>
    </source>
</evidence>
<sequence length="134" mass="14333">MTNEAAVRAPAVILIVEDDSLLRELAVEIVEEAGFITLEAGDAAEAVGLLETRTDIAVVFTDINMPGRVDGTRLAYMVSERWPSIKILVSSGQARLQQCNLPSNSAFLGKPYRGQAVIAQLHSLVGAAEISVQI</sequence>
<dbReference type="Gene3D" id="3.40.50.2300">
    <property type="match status" value="1"/>
</dbReference>
<name>A0A1H1VF01_9BRAD</name>